<dbReference type="PANTHER" id="PTHR43180:SF37">
    <property type="entry name" value="TROPINONE REDUCTASE-LIKE 2"/>
    <property type="match status" value="1"/>
</dbReference>
<dbReference type="AlphaFoldDB" id="A0A1Q9DSY5"/>
<dbReference type="PROSITE" id="PS00061">
    <property type="entry name" value="ADH_SHORT"/>
    <property type="match status" value="1"/>
</dbReference>
<evidence type="ECO:0000313" key="4">
    <source>
        <dbReference type="EMBL" id="OLP98282.1"/>
    </source>
</evidence>
<gene>
    <name evidence="4" type="primary">ptlF</name>
    <name evidence="4" type="ORF">AK812_SmicGene19272</name>
</gene>
<comment type="caution">
    <text evidence="4">The sequence shown here is derived from an EMBL/GenBank/DDBJ whole genome shotgun (WGS) entry which is preliminary data.</text>
</comment>
<evidence type="ECO:0000256" key="3">
    <source>
        <dbReference type="SAM" id="Phobius"/>
    </source>
</evidence>
<proteinExistence type="inferred from homology"/>
<keyword evidence="3" id="KW-1133">Transmembrane helix</keyword>
<dbReference type="InterPro" id="IPR036291">
    <property type="entry name" value="NAD(P)-bd_dom_sf"/>
</dbReference>
<keyword evidence="2" id="KW-0560">Oxidoreductase</keyword>
<keyword evidence="3" id="KW-0812">Transmembrane</keyword>
<keyword evidence="3" id="KW-0472">Membrane</keyword>
<protein>
    <submittedName>
        <fullName evidence="4">1-deoxy-11-beta-hydroxypentalenate dehydrogenase</fullName>
    </submittedName>
</protein>
<accession>A0A1Q9DSY5</accession>
<comment type="similarity">
    <text evidence="1">Belongs to the short-chain dehydrogenases/reductases (SDR) family.</text>
</comment>
<name>A0A1Q9DSY5_SYMMI</name>
<evidence type="ECO:0000256" key="2">
    <source>
        <dbReference type="ARBA" id="ARBA00023002"/>
    </source>
</evidence>
<evidence type="ECO:0000256" key="1">
    <source>
        <dbReference type="ARBA" id="ARBA00006484"/>
    </source>
</evidence>
<reference evidence="4 5" key="1">
    <citation type="submission" date="2016-02" db="EMBL/GenBank/DDBJ databases">
        <title>Genome analysis of coral dinoflagellate symbionts highlights evolutionary adaptations to a symbiotic lifestyle.</title>
        <authorList>
            <person name="Aranda M."/>
            <person name="Li Y."/>
            <person name="Liew Y.J."/>
            <person name="Baumgarten S."/>
            <person name="Simakov O."/>
            <person name="Wilson M."/>
            <person name="Piel J."/>
            <person name="Ashoor H."/>
            <person name="Bougouffa S."/>
            <person name="Bajic V.B."/>
            <person name="Ryu T."/>
            <person name="Ravasi T."/>
            <person name="Bayer T."/>
            <person name="Micklem G."/>
            <person name="Kim H."/>
            <person name="Bhak J."/>
            <person name="Lajeunesse T.C."/>
            <person name="Voolstra C.R."/>
        </authorList>
    </citation>
    <scope>NUCLEOTIDE SEQUENCE [LARGE SCALE GENOMIC DNA]</scope>
    <source>
        <strain evidence="4 5">CCMP2467</strain>
    </source>
</reference>
<dbReference type="PANTHER" id="PTHR43180">
    <property type="entry name" value="3-OXOACYL-(ACYL-CARRIER-PROTEIN) REDUCTASE (AFU_ORTHOLOGUE AFUA_6G11210)"/>
    <property type="match status" value="1"/>
</dbReference>
<dbReference type="Pfam" id="PF00106">
    <property type="entry name" value="adh_short"/>
    <property type="match status" value="1"/>
</dbReference>
<dbReference type="SUPFAM" id="SSF51735">
    <property type="entry name" value="NAD(P)-binding Rossmann-fold domains"/>
    <property type="match status" value="1"/>
</dbReference>
<dbReference type="EMBL" id="LSRX01000402">
    <property type="protein sequence ID" value="OLP98282.1"/>
    <property type="molecule type" value="Genomic_DNA"/>
</dbReference>
<dbReference type="Proteomes" id="UP000186817">
    <property type="component" value="Unassembled WGS sequence"/>
</dbReference>
<sequence>MILKTGMTTWLILGIMMVMQHVYVARHLFPLWQQREGEKYFVITASAAGLLTQVGSLPYSVTKHAAVSIAEWYRITYADFGIRVHCLCPQAVQTGMVPEGSGGGVAGGDGVIKPEVVADDVVRAMQEGKFLVLPHAEVLKYYQRKASDYDRWLAGMGRLHKSFGEWMRRSPPMSAAKL</sequence>
<keyword evidence="5" id="KW-1185">Reference proteome</keyword>
<dbReference type="InterPro" id="IPR002347">
    <property type="entry name" value="SDR_fam"/>
</dbReference>
<dbReference type="GO" id="GO:0016491">
    <property type="term" value="F:oxidoreductase activity"/>
    <property type="evidence" value="ECO:0007669"/>
    <property type="project" value="UniProtKB-KW"/>
</dbReference>
<dbReference type="OrthoDB" id="448193at2759"/>
<organism evidence="4 5">
    <name type="scientific">Symbiodinium microadriaticum</name>
    <name type="common">Dinoflagellate</name>
    <name type="synonym">Zooxanthella microadriatica</name>
    <dbReference type="NCBI Taxonomy" id="2951"/>
    <lineage>
        <taxon>Eukaryota</taxon>
        <taxon>Sar</taxon>
        <taxon>Alveolata</taxon>
        <taxon>Dinophyceae</taxon>
        <taxon>Suessiales</taxon>
        <taxon>Symbiodiniaceae</taxon>
        <taxon>Symbiodinium</taxon>
    </lineage>
</organism>
<dbReference type="InterPro" id="IPR020904">
    <property type="entry name" value="Sc_DH/Rdtase_CS"/>
</dbReference>
<dbReference type="Gene3D" id="3.40.50.720">
    <property type="entry name" value="NAD(P)-binding Rossmann-like Domain"/>
    <property type="match status" value="1"/>
</dbReference>
<feature type="transmembrane region" description="Helical" evidence="3">
    <location>
        <begin position="6"/>
        <end position="25"/>
    </location>
</feature>
<evidence type="ECO:0000313" key="5">
    <source>
        <dbReference type="Proteomes" id="UP000186817"/>
    </source>
</evidence>